<dbReference type="InterPro" id="IPR011010">
    <property type="entry name" value="DNA_brk_join_enz"/>
</dbReference>
<dbReference type="GO" id="GO:0006310">
    <property type="term" value="P:DNA recombination"/>
    <property type="evidence" value="ECO:0007669"/>
    <property type="project" value="UniProtKB-KW"/>
</dbReference>
<dbReference type="InterPro" id="IPR050090">
    <property type="entry name" value="Tyrosine_recombinase_XerCD"/>
</dbReference>
<evidence type="ECO:0000256" key="3">
    <source>
        <dbReference type="ARBA" id="ARBA00023125"/>
    </source>
</evidence>
<dbReference type="Gene3D" id="1.10.443.10">
    <property type="entry name" value="Intergrase catalytic core"/>
    <property type="match status" value="1"/>
</dbReference>
<dbReference type="PANTHER" id="PTHR30349:SF41">
    <property type="entry name" value="INTEGRASE_RECOMBINASE PROTEIN MJ0367-RELATED"/>
    <property type="match status" value="1"/>
</dbReference>
<keyword evidence="4" id="KW-0233">DNA recombination</keyword>
<dbReference type="PANTHER" id="PTHR30349">
    <property type="entry name" value="PHAGE INTEGRASE-RELATED"/>
    <property type="match status" value="1"/>
</dbReference>
<comment type="caution">
    <text evidence="8">The sequence shown here is derived from an EMBL/GenBank/DDBJ whole genome shotgun (WGS) entry which is preliminary data.</text>
</comment>
<accession>A0A2S9IJT5</accession>
<keyword evidence="3 5" id="KW-0238">DNA-binding</keyword>
<evidence type="ECO:0000313" key="8">
    <source>
        <dbReference type="EMBL" id="PRD40762.1"/>
    </source>
</evidence>
<evidence type="ECO:0000259" key="7">
    <source>
        <dbReference type="PROSITE" id="PS51900"/>
    </source>
</evidence>
<dbReference type="PROSITE" id="PS51898">
    <property type="entry name" value="TYR_RECOMBINASE"/>
    <property type="match status" value="1"/>
</dbReference>
<dbReference type="RefSeq" id="WP_105745555.1">
    <property type="nucleotide sequence ID" value="NZ_PVBR01000032.1"/>
</dbReference>
<dbReference type="GO" id="GO:0015074">
    <property type="term" value="P:DNA integration"/>
    <property type="evidence" value="ECO:0007669"/>
    <property type="project" value="UniProtKB-KW"/>
</dbReference>
<feature type="domain" description="Tyr recombinase" evidence="6">
    <location>
        <begin position="100"/>
        <end position="301"/>
    </location>
</feature>
<proteinExistence type="inferred from homology"/>
<dbReference type="PROSITE" id="PS51900">
    <property type="entry name" value="CB"/>
    <property type="match status" value="1"/>
</dbReference>
<protein>
    <submittedName>
        <fullName evidence="8">Integrase</fullName>
    </submittedName>
</protein>
<dbReference type="AlphaFoldDB" id="A0A2S9IJT5"/>
<dbReference type="Pfam" id="PF00589">
    <property type="entry name" value="Phage_integrase"/>
    <property type="match status" value="1"/>
</dbReference>
<dbReference type="EMBL" id="PVBR01000032">
    <property type="protein sequence ID" value="PRD40762.1"/>
    <property type="molecule type" value="Genomic_DNA"/>
</dbReference>
<gene>
    <name evidence="8" type="ORF">C5748_25295</name>
</gene>
<keyword evidence="2" id="KW-0229">DNA integration</keyword>
<sequence length="311" mass="35976">MNDLRAAITDYLDLRRALGFKLETDERYLLNFAAFMERRHATHITVKLAAKWAQQPASVDPNYHAGRLRAVRSFARYRILTDPHTEIPPTDLLPRQRIAFQPHIFSKAEIERILAGSWRQWAGATWFYCLGRYTIYGLLSVTGMRVGEVLNLDLEDVDLDLGVITIRNAKFGKSRLVPVHETTRIALQRYREEREAHLAGRKVAAFFISVPCRRIIPSVLDRAFRRLTKRIGMRGTSDPTGPRLHDLRHTMAVEVLRRCYSAGADPERRLPALSTYLGHTNLNYTYWYLHQNPELMTEAVARLQQRWEAPV</sequence>
<organism evidence="8 9">
    <name type="scientific">Phyllobacterium phragmitis</name>
    <dbReference type="NCBI Taxonomy" id="2670329"/>
    <lineage>
        <taxon>Bacteria</taxon>
        <taxon>Pseudomonadati</taxon>
        <taxon>Pseudomonadota</taxon>
        <taxon>Alphaproteobacteria</taxon>
        <taxon>Hyphomicrobiales</taxon>
        <taxon>Phyllobacteriaceae</taxon>
        <taxon>Phyllobacterium</taxon>
    </lineage>
</organism>
<name>A0A2S9IJT5_9HYPH</name>
<evidence type="ECO:0000256" key="5">
    <source>
        <dbReference type="PROSITE-ProRule" id="PRU01248"/>
    </source>
</evidence>
<dbReference type="InterPro" id="IPR013762">
    <property type="entry name" value="Integrase-like_cat_sf"/>
</dbReference>
<comment type="similarity">
    <text evidence="1">Belongs to the 'phage' integrase family.</text>
</comment>
<reference evidence="8 9" key="1">
    <citation type="submission" date="2018-02" db="EMBL/GenBank/DDBJ databases">
        <title>The draft genome of Phyllobacterium sp. 1N-3.</title>
        <authorList>
            <person name="Liu L."/>
            <person name="Li L."/>
            <person name="Zhang X."/>
            <person name="Wang T."/>
            <person name="Liang L."/>
        </authorList>
    </citation>
    <scope>NUCLEOTIDE SEQUENCE [LARGE SCALE GENOMIC DNA]</scope>
    <source>
        <strain evidence="8 9">1N-3</strain>
    </source>
</reference>
<dbReference type="GO" id="GO:0003677">
    <property type="term" value="F:DNA binding"/>
    <property type="evidence" value="ECO:0007669"/>
    <property type="project" value="UniProtKB-UniRule"/>
</dbReference>
<evidence type="ECO:0000256" key="2">
    <source>
        <dbReference type="ARBA" id="ARBA00022908"/>
    </source>
</evidence>
<keyword evidence="9" id="KW-1185">Reference proteome</keyword>
<dbReference type="InterPro" id="IPR044068">
    <property type="entry name" value="CB"/>
</dbReference>
<evidence type="ECO:0000256" key="1">
    <source>
        <dbReference type="ARBA" id="ARBA00008857"/>
    </source>
</evidence>
<feature type="domain" description="Core-binding (CB)" evidence="7">
    <location>
        <begin position="1"/>
        <end position="79"/>
    </location>
</feature>
<dbReference type="InterPro" id="IPR002104">
    <property type="entry name" value="Integrase_catalytic"/>
</dbReference>
<evidence type="ECO:0000313" key="9">
    <source>
        <dbReference type="Proteomes" id="UP000239434"/>
    </source>
</evidence>
<dbReference type="Proteomes" id="UP000239434">
    <property type="component" value="Unassembled WGS sequence"/>
</dbReference>
<evidence type="ECO:0000256" key="4">
    <source>
        <dbReference type="ARBA" id="ARBA00023172"/>
    </source>
</evidence>
<evidence type="ECO:0000259" key="6">
    <source>
        <dbReference type="PROSITE" id="PS51898"/>
    </source>
</evidence>
<dbReference type="SUPFAM" id="SSF56349">
    <property type="entry name" value="DNA breaking-rejoining enzymes"/>
    <property type="match status" value="1"/>
</dbReference>